<evidence type="ECO:0008006" key="2">
    <source>
        <dbReference type="Google" id="ProtNLM"/>
    </source>
</evidence>
<gene>
    <name evidence="1" type="ORF">S06H3_47115</name>
</gene>
<proteinExistence type="predicted"/>
<protein>
    <recommendedName>
        <fullName evidence="2">Transcriptional regulator</fullName>
    </recommendedName>
</protein>
<reference evidence="1" key="1">
    <citation type="journal article" date="2014" name="Front. Microbiol.">
        <title>High frequency of phylogenetically diverse reductive dehalogenase-homologous genes in deep subseafloor sedimentary metagenomes.</title>
        <authorList>
            <person name="Kawai M."/>
            <person name="Futagami T."/>
            <person name="Toyoda A."/>
            <person name="Takaki Y."/>
            <person name="Nishi S."/>
            <person name="Hori S."/>
            <person name="Arai W."/>
            <person name="Tsubouchi T."/>
            <person name="Morono Y."/>
            <person name="Uchiyama I."/>
            <person name="Ito T."/>
            <person name="Fujiyama A."/>
            <person name="Inagaki F."/>
            <person name="Takami H."/>
        </authorList>
    </citation>
    <scope>NUCLEOTIDE SEQUENCE</scope>
    <source>
        <strain evidence="1">Expedition CK06-06</strain>
    </source>
</reference>
<comment type="caution">
    <text evidence="1">The sequence shown here is derived from an EMBL/GenBank/DDBJ whole genome shotgun (WGS) entry which is preliminary data.</text>
</comment>
<organism evidence="1">
    <name type="scientific">marine sediment metagenome</name>
    <dbReference type="NCBI Taxonomy" id="412755"/>
    <lineage>
        <taxon>unclassified sequences</taxon>
        <taxon>metagenomes</taxon>
        <taxon>ecological metagenomes</taxon>
    </lineage>
</organism>
<dbReference type="EMBL" id="BARV01029565">
    <property type="protein sequence ID" value="GAI32845.1"/>
    <property type="molecule type" value="Genomic_DNA"/>
</dbReference>
<sequence>MMVRRGERKLQVLLYASKHREFTSEDIARDLNLEIHNARMLLLKYHRQGLLSRHSFAR</sequence>
<feature type="non-terminal residue" evidence="1">
    <location>
        <position position="58"/>
    </location>
</feature>
<dbReference type="InterPro" id="IPR036388">
    <property type="entry name" value="WH-like_DNA-bd_sf"/>
</dbReference>
<accession>X1P1E2</accession>
<name>X1P1E2_9ZZZZ</name>
<dbReference type="AlphaFoldDB" id="X1P1E2"/>
<evidence type="ECO:0000313" key="1">
    <source>
        <dbReference type="EMBL" id="GAI32845.1"/>
    </source>
</evidence>
<dbReference type="Gene3D" id="1.10.10.10">
    <property type="entry name" value="Winged helix-like DNA-binding domain superfamily/Winged helix DNA-binding domain"/>
    <property type="match status" value="1"/>
</dbReference>